<reference evidence="2 3" key="1">
    <citation type="journal article" date="2020" name="Sci. Rep.">
        <title>A novel cyanobacterial geosmin producer, revising GeoA distribution and dispersion patterns in Bacteria.</title>
        <authorList>
            <person name="Churro C."/>
            <person name="Semedo-Aguiar A.P."/>
            <person name="Silva A.D."/>
            <person name="Pereira-Leal J.B."/>
            <person name="Leite R.B."/>
        </authorList>
    </citation>
    <scope>NUCLEOTIDE SEQUENCE [LARGE SCALE GENOMIC DNA]</scope>
    <source>
        <strain evidence="2 3">IPMA8</strain>
    </source>
</reference>
<dbReference type="Proteomes" id="UP000702425">
    <property type="component" value="Unassembled WGS sequence"/>
</dbReference>
<dbReference type="EMBL" id="SRRZ01000264">
    <property type="protein sequence ID" value="NQE38577.1"/>
    <property type="molecule type" value="Genomic_DNA"/>
</dbReference>
<evidence type="ECO:0000313" key="2">
    <source>
        <dbReference type="EMBL" id="NQE38577.1"/>
    </source>
</evidence>
<comment type="caution">
    <text evidence="2">The sequence shown here is derived from an EMBL/GenBank/DDBJ whole genome shotgun (WGS) entry which is preliminary data.</text>
</comment>
<feature type="region of interest" description="Disordered" evidence="1">
    <location>
        <begin position="1"/>
        <end position="27"/>
    </location>
</feature>
<evidence type="ECO:0000313" key="3">
    <source>
        <dbReference type="Proteomes" id="UP000702425"/>
    </source>
</evidence>
<feature type="compositionally biased region" description="Basic and acidic residues" evidence="1">
    <location>
        <begin position="1"/>
        <end position="20"/>
    </location>
</feature>
<protein>
    <submittedName>
        <fullName evidence="2">Uncharacterized protein</fullName>
    </submittedName>
</protein>
<gene>
    <name evidence="2" type="ORF">E5S67_06362</name>
</gene>
<keyword evidence="3" id="KW-1185">Reference proteome</keyword>
<name>A0ABX2D7D4_9CYAN</name>
<evidence type="ECO:0000256" key="1">
    <source>
        <dbReference type="SAM" id="MobiDB-lite"/>
    </source>
</evidence>
<organism evidence="2 3">
    <name type="scientific">Microcoleus asticus IPMA8</name>
    <dbReference type="NCBI Taxonomy" id="2563858"/>
    <lineage>
        <taxon>Bacteria</taxon>
        <taxon>Bacillati</taxon>
        <taxon>Cyanobacteriota</taxon>
        <taxon>Cyanophyceae</taxon>
        <taxon>Oscillatoriophycideae</taxon>
        <taxon>Oscillatoriales</taxon>
        <taxon>Microcoleaceae</taxon>
        <taxon>Microcoleus</taxon>
        <taxon>Microcoleus asticus</taxon>
    </lineage>
</organism>
<proteinExistence type="predicted"/>
<accession>A0ABX2D7D4</accession>
<sequence length="108" mass="11110">MGLGRELLRNEPTKAQEPKPVKITKPVSSPIAAMGLSQKEPPTGSINGSGWFWGWELWAAGSGDRPTATVGISEAFDGTAAGAGGTVGGWLGLGLVWLSSAWATSLTD</sequence>